<accession>F5YQY9</accession>
<dbReference type="SMART" id="SM00845">
    <property type="entry name" value="GatB_Yqey"/>
    <property type="match status" value="1"/>
</dbReference>
<comment type="catalytic activity">
    <reaction evidence="10 11">
        <text>L-glutamyl-tRNA(Gln) + L-glutamine + ATP + H2O = L-glutaminyl-tRNA(Gln) + L-glutamate + ADP + phosphate + H(+)</text>
        <dbReference type="Rhea" id="RHEA:17521"/>
        <dbReference type="Rhea" id="RHEA-COMP:9681"/>
        <dbReference type="Rhea" id="RHEA-COMP:9684"/>
        <dbReference type="ChEBI" id="CHEBI:15377"/>
        <dbReference type="ChEBI" id="CHEBI:15378"/>
        <dbReference type="ChEBI" id="CHEBI:29985"/>
        <dbReference type="ChEBI" id="CHEBI:30616"/>
        <dbReference type="ChEBI" id="CHEBI:43474"/>
        <dbReference type="ChEBI" id="CHEBI:58359"/>
        <dbReference type="ChEBI" id="CHEBI:78520"/>
        <dbReference type="ChEBI" id="CHEBI:78521"/>
        <dbReference type="ChEBI" id="CHEBI:456216"/>
    </reaction>
</comment>
<dbReference type="RefSeq" id="WP_015706670.1">
    <property type="nucleotide sequence ID" value="NC_015578.1"/>
</dbReference>
<dbReference type="HOGENOM" id="CLU_019240_0_0_12"/>
<dbReference type="STRING" id="545694.TREPR_3638"/>
<name>F5YQY9_TREPZ</name>
<comment type="catalytic activity">
    <reaction evidence="9 11">
        <text>L-aspartyl-tRNA(Asn) + L-glutamine + ATP + H2O = L-asparaginyl-tRNA(Asn) + L-glutamate + ADP + phosphate + 2 H(+)</text>
        <dbReference type="Rhea" id="RHEA:14513"/>
        <dbReference type="Rhea" id="RHEA-COMP:9674"/>
        <dbReference type="Rhea" id="RHEA-COMP:9677"/>
        <dbReference type="ChEBI" id="CHEBI:15377"/>
        <dbReference type="ChEBI" id="CHEBI:15378"/>
        <dbReference type="ChEBI" id="CHEBI:29985"/>
        <dbReference type="ChEBI" id="CHEBI:30616"/>
        <dbReference type="ChEBI" id="CHEBI:43474"/>
        <dbReference type="ChEBI" id="CHEBI:58359"/>
        <dbReference type="ChEBI" id="CHEBI:78515"/>
        <dbReference type="ChEBI" id="CHEBI:78516"/>
        <dbReference type="ChEBI" id="CHEBI:456216"/>
    </reaction>
</comment>
<protein>
    <recommendedName>
        <fullName evidence="3 11">Aspartyl/glutamyl-tRNA(Asn/Gln) amidotransferase subunit B</fullName>
        <shortName evidence="11">Asp/Glu-ADT subunit B</shortName>
        <ecNumber evidence="11">6.3.5.-</ecNumber>
    </recommendedName>
</protein>
<dbReference type="Pfam" id="PF02637">
    <property type="entry name" value="GatB_Yqey"/>
    <property type="match status" value="1"/>
</dbReference>
<dbReference type="SUPFAM" id="SSF89095">
    <property type="entry name" value="GatB/YqeY motif"/>
    <property type="match status" value="1"/>
</dbReference>
<dbReference type="Proteomes" id="UP000009223">
    <property type="component" value="Chromosome"/>
</dbReference>
<dbReference type="NCBIfam" id="NF004014">
    <property type="entry name" value="PRK05477.1-4"/>
    <property type="match status" value="1"/>
</dbReference>
<sequence>MFESKITTSTKKYQSFIGLEVHIHLLTKTKVFCGCRSAFGDEPNTNVCPVCLGYPGVLPALNIEAMRLGCLVARALNCRIPERTWFERKQYFYPDMTKNYQISQFASPLGQEGYVDLQGKGINKRVRITECHLEEDAGKMIHTGTASLLDYNRAGVSLLEIVTEPDMETGEEAELFIQQLRRTVRYLGVCDGNMEEGSLRADANVSINIPGKGLGKKVEIKNLNSSRFVKLGLNYEIRRQGERLDAGKVVVQETRLWNENRDETAPMRTKENAQDYRFFPEPDLPVFTPDAAFLKSVEDSLTELPLKRVKRLEAEYALTEEQADLICEEKAQADYFEAAVREAIAEGLEQRDAVKRVANFLLTDIKHTLHQEGIAAADLGSFKLTPKRAASLLALMAKGVVSGKNGKQTFEAVLAEDKDPQVIIKERNWEQITDPVKIAEVVQKVYAAEGPSVAEVREAAAKGNTKRVSALTAYLVGKVLAATGGRADPKIVGEQIQDLLQKE</sequence>
<dbReference type="GO" id="GO:0006412">
    <property type="term" value="P:translation"/>
    <property type="evidence" value="ECO:0007669"/>
    <property type="project" value="UniProtKB-UniRule"/>
</dbReference>
<evidence type="ECO:0000256" key="7">
    <source>
        <dbReference type="ARBA" id="ARBA00022917"/>
    </source>
</evidence>
<dbReference type="Gene3D" id="1.10.150.380">
    <property type="entry name" value="GatB domain, N-terminal subdomain"/>
    <property type="match status" value="1"/>
</dbReference>
<evidence type="ECO:0000256" key="11">
    <source>
        <dbReference type="HAMAP-Rule" id="MF_00121"/>
    </source>
</evidence>
<reference evidence="13 14" key="2">
    <citation type="journal article" date="2011" name="ISME J.">
        <title>RNA-seq reveals cooperative metabolic interactions between two termite-gut spirochete species in co-culture.</title>
        <authorList>
            <person name="Rosenthal A.Z."/>
            <person name="Matson E.G."/>
            <person name="Eldar A."/>
            <person name="Leadbetter J.R."/>
        </authorList>
    </citation>
    <scope>NUCLEOTIDE SEQUENCE [LARGE SCALE GENOMIC DNA]</scope>
    <source>
        <strain evidence="14">ATCC BAA-887 / DSM 12427 / ZAS-2</strain>
    </source>
</reference>
<proteinExistence type="inferred from homology"/>
<keyword evidence="5 11" id="KW-0547">Nucleotide-binding</keyword>
<evidence type="ECO:0000259" key="12">
    <source>
        <dbReference type="SMART" id="SM00845"/>
    </source>
</evidence>
<dbReference type="InterPro" id="IPR014746">
    <property type="entry name" value="Gln_synth/guanido_kin_cat_dom"/>
</dbReference>
<dbReference type="EMBL" id="CP001843">
    <property type="protein sequence ID" value="AEF84868.1"/>
    <property type="molecule type" value="Genomic_DNA"/>
</dbReference>
<evidence type="ECO:0000256" key="1">
    <source>
        <dbReference type="ARBA" id="ARBA00005306"/>
    </source>
</evidence>
<dbReference type="GO" id="GO:0016740">
    <property type="term" value="F:transferase activity"/>
    <property type="evidence" value="ECO:0007669"/>
    <property type="project" value="UniProtKB-KW"/>
</dbReference>
<dbReference type="PANTHER" id="PTHR11659">
    <property type="entry name" value="GLUTAMYL-TRNA GLN AMIDOTRANSFERASE SUBUNIT B MITOCHONDRIAL AND PROKARYOTIC PET112-RELATED"/>
    <property type="match status" value="1"/>
</dbReference>
<dbReference type="InterPro" id="IPR003789">
    <property type="entry name" value="Asn/Gln_tRNA_amidoTrase-B-like"/>
</dbReference>
<dbReference type="NCBIfam" id="TIGR00133">
    <property type="entry name" value="gatB"/>
    <property type="match status" value="1"/>
</dbReference>
<evidence type="ECO:0000313" key="14">
    <source>
        <dbReference type="Proteomes" id="UP000009223"/>
    </source>
</evidence>
<evidence type="ECO:0000313" key="13">
    <source>
        <dbReference type="EMBL" id="AEF84868.1"/>
    </source>
</evidence>
<dbReference type="AlphaFoldDB" id="F5YQY9"/>
<dbReference type="SUPFAM" id="SSF55931">
    <property type="entry name" value="Glutamine synthetase/guanido kinase"/>
    <property type="match status" value="1"/>
</dbReference>
<comment type="subunit">
    <text evidence="2 11">Heterotrimer of A, B and C subunits.</text>
</comment>
<dbReference type="GO" id="GO:0005524">
    <property type="term" value="F:ATP binding"/>
    <property type="evidence" value="ECO:0007669"/>
    <property type="project" value="UniProtKB-KW"/>
</dbReference>
<evidence type="ECO:0000256" key="3">
    <source>
        <dbReference type="ARBA" id="ARBA00016923"/>
    </source>
</evidence>
<dbReference type="GO" id="GO:0050566">
    <property type="term" value="F:asparaginyl-tRNA synthase (glutamine-hydrolyzing) activity"/>
    <property type="evidence" value="ECO:0007669"/>
    <property type="project" value="RHEA"/>
</dbReference>
<keyword evidence="14" id="KW-1185">Reference proteome</keyword>
<dbReference type="InterPro" id="IPR017959">
    <property type="entry name" value="Asn/Gln-tRNA_amidoTrfase_suB/E"/>
</dbReference>
<dbReference type="InterPro" id="IPR042114">
    <property type="entry name" value="GatB_C_1"/>
</dbReference>
<evidence type="ECO:0000256" key="2">
    <source>
        <dbReference type="ARBA" id="ARBA00011123"/>
    </source>
</evidence>
<keyword evidence="4 11" id="KW-0436">Ligase</keyword>
<dbReference type="InterPro" id="IPR023168">
    <property type="entry name" value="GatB_Yqey_C_2"/>
</dbReference>
<dbReference type="HAMAP" id="MF_00121">
    <property type="entry name" value="GatB"/>
    <property type="match status" value="1"/>
</dbReference>
<comment type="function">
    <text evidence="8 11">Allows the formation of correctly charged Asn-tRNA(Asn) or Gln-tRNA(Gln) through the transamidation of misacylated Asp-tRNA(Asn) or Glu-tRNA(Gln) in organisms which lack either or both of asparaginyl-tRNA or glutaminyl-tRNA synthetases. The reaction takes place in the presence of glutamine and ATP through an activated phospho-Asp-tRNA(Asn) or phospho-Glu-tRNA(Gln).</text>
</comment>
<evidence type="ECO:0000256" key="10">
    <source>
        <dbReference type="ARBA" id="ARBA00047913"/>
    </source>
</evidence>
<evidence type="ECO:0000256" key="9">
    <source>
        <dbReference type="ARBA" id="ARBA00047380"/>
    </source>
</evidence>
<dbReference type="NCBIfam" id="NF004012">
    <property type="entry name" value="PRK05477.1-2"/>
    <property type="match status" value="1"/>
</dbReference>
<organism evidence="13 14">
    <name type="scientific">Treponema primitia (strain ATCC BAA-887 / DSM 12427 / ZAS-2)</name>
    <dbReference type="NCBI Taxonomy" id="545694"/>
    <lineage>
        <taxon>Bacteria</taxon>
        <taxon>Pseudomonadati</taxon>
        <taxon>Spirochaetota</taxon>
        <taxon>Spirochaetia</taxon>
        <taxon>Spirochaetales</taxon>
        <taxon>Treponemataceae</taxon>
        <taxon>Treponema</taxon>
    </lineage>
</organism>
<comment type="similarity">
    <text evidence="1 11">Belongs to the GatB/GatE family. GatB subfamily.</text>
</comment>
<dbReference type="InterPro" id="IPR018027">
    <property type="entry name" value="Asn/Gln_amidotransferase"/>
</dbReference>
<evidence type="ECO:0000256" key="4">
    <source>
        <dbReference type="ARBA" id="ARBA00022598"/>
    </source>
</evidence>
<dbReference type="InterPro" id="IPR004413">
    <property type="entry name" value="GatB"/>
</dbReference>
<dbReference type="Pfam" id="PF02934">
    <property type="entry name" value="GatB_N"/>
    <property type="match status" value="1"/>
</dbReference>
<dbReference type="OrthoDB" id="9804078at2"/>
<keyword evidence="7 11" id="KW-0648">Protein biosynthesis</keyword>
<evidence type="ECO:0000256" key="6">
    <source>
        <dbReference type="ARBA" id="ARBA00022840"/>
    </source>
</evidence>
<keyword evidence="13" id="KW-0808">Transferase</keyword>
<dbReference type="KEGG" id="tpi:TREPR_3638"/>
<feature type="domain" description="Asn/Gln amidotransferase" evidence="12">
    <location>
        <begin position="334"/>
        <end position="500"/>
    </location>
</feature>
<dbReference type="eggNOG" id="COG0064">
    <property type="taxonomic scope" value="Bacteria"/>
</dbReference>
<evidence type="ECO:0000256" key="5">
    <source>
        <dbReference type="ARBA" id="ARBA00022741"/>
    </source>
</evidence>
<dbReference type="Gene3D" id="1.10.10.410">
    <property type="match status" value="1"/>
</dbReference>
<dbReference type="GO" id="GO:0050567">
    <property type="term" value="F:glutaminyl-tRNA synthase (glutamine-hydrolyzing) activity"/>
    <property type="evidence" value="ECO:0007669"/>
    <property type="project" value="UniProtKB-UniRule"/>
</dbReference>
<keyword evidence="6 11" id="KW-0067">ATP-binding</keyword>
<reference evidence="14" key="1">
    <citation type="submission" date="2009-12" db="EMBL/GenBank/DDBJ databases">
        <title>Complete sequence of Treponema primitia strain ZAS-2.</title>
        <authorList>
            <person name="Tetu S.G."/>
            <person name="Matson E."/>
            <person name="Ren Q."/>
            <person name="Seshadri R."/>
            <person name="Elbourne L."/>
            <person name="Hassan K.A."/>
            <person name="Durkin A."/>
            <person name="Radune D."/>
            <person name="Mohamoud Y."/>
            <person name="Shay R."/>
            <person name="Jin S."/>
            <person name="Zhang X."/>
            <person name="Lucey K."/>
            <person name="Ballor N.R."/>
            <person name="Ottesen E."/>
            <person name="Rosenthal R."/>
            <person name="Allen A."/>
            <person name="Leadbetter J.R."/>
            <person name="Paulsen I.T."/>
        </authorList>
    </citation>
    <scope>NUCLEOTIDE SEQUENCE [LARGE SCALE GENOMIC DNA]</scope>
    <source>
        <strain evidence="14">ATCC BAA-887 / DSM 12427 / ZAS-2</strain>
    </source>
</reference>
<dbReference type="EC" id="6.3.5.-" evidence="11"/>
<gene>
    <name evidence="11" type="primary">gatB</name>
    <name evidence="13" type="ordered locus">TREPR_3638</name>
</gene>
<evidence type="ECO:0000256" key="8">
    <source>
        <dbReference type="ARBA" id="ARBA00024799"/>
    </source>
</evidence>
<dbReference type="InterPro" id="IPR006075">
    <property type="entry name" value="Asn/Gln-tRNA_Trfase_suB/E_cat"/>
</dbReference>